<feature type="site" description="Important for catalytic activity, responsible for pKa modulation of the active site Glu and correct orientation of both the proton donor and substrate" evidence="4">
    <location>
        <position position="70"/>
    </location>
</feature>
<dbReference type="Pfam" id="PF17851">
    <property type="entry name" value="GH43_C2"/>
    <property type="match status" value="1"/>
</dbReference>
<dbReference type="Gene3D" id="2.115.10.20">
    <property type="entry name" value="Glycosyl hydrolase domain, family 43"/>
    <property type="match status" value="1"/>
</dbReference>
<comment type="caution">
    <text evidence="7">The sequence shown here is derived from an EMBL/GenBank/DDBJ whole genome shotgun (WGS) entry which is preliminary data.</text>
</comment>
<dbReference type="Proteomes" id="UP000664132">
    <property type="component" value="Unassembled WGS sequence"/>
</dbReference>
<evidence type="ECO:0000256" key="3">
    <source>
        <dbReference type="ARBA" id="ARBA00023295"/>
    </source>
</evidence>
<dbReference type="GO" id="GO:0004553">
    <property type="term" value="F:hydrolase activity, hydrolyzing O-glycosyl compounds"/>
    <property type="evidence" value="ECO:0007669"/>
    <property type="project" value="InterPro"/>
</dbReference>
<keyword evidence="8" id="KW-1185">Reference proteome</keyword>
<dbReference type="PANTHER" id="PTHR42812:SF17">
    <property type="entry name" value="BETA-XYLOSIDASE C-TERMINAL CONCANAVALIN A-LIKE DOMAIN-CONTAINING PROTEIN-RELATED"/>
    <property type="match status" value="1"/>
</dbReference>
<evidence type="ECO:0000256" key="4">
    <source>
        <dbReference type="PIRSR" id="PIRSR606710-2"/>
    </source>
</evidence>
<dbReference type="InterPro" id="IPR051795">
    <property type="entry name" value="Glycosyl_Hydrlase_43"/>
</dbReference>
<keyword evidence="2 5" id="KW-0378">Hydrolase</keyword>
<reference evidence="7" key="1">
    <citation type="submission" date="2021-02" db="EMBL/GenBank/DDBJ databases">
        <title>Genome sequence Cadophora malorum strain M34.</title>
        <authorList>
            <person name="Stefanovic E."/>
            <person name="Vu D."/>
            <person name="Scully C."/>
            <person name="Dijksterhuis J."/>
            <person name="Roader J."/>
            <person name="Houbraken J."/>
        </authorList>
    </citation>
    <scope>NUCLEOTIDE SEQUENCE</scope>
    <source>
        <strain evidence="7">M34</strain>
    </source>
</reference>
<evidence type="ECO:0000256" key="5">
    <source>
        <dbReference type="RuleBase" id="RU361187"/>
    </source>
</evidence>
<dbReference type="AlphaFoldDB" id="A0A8H7TER6"/>
<dbReference type="PANTHER" id="PTHR42812">
    <property type="entry name" value="BETA-XYLOSIDASE"/>
    <property type="match status" value="1"/>
</dbReference>
<dbReference type="SUPFAM" id="SSF49899">
    <property type="entry name" value="Concanavalin A-like lectins/glucanases"/>
    <property type="match status" value="1"/>
</dbReference>
<evidence type="ECO:0000256" key="2">
    <source>
        <dbReference type="ARBA" id="ARBA00022801"/>
    </source>
</evidence>
<sequence>MATSNTGQQDGPYAPTIRFRNGLFYLATSHFRRGTGEWPEVKIVIFTTPDPFDSTAWSDPIIVKDLPGLDPDIFWDDDGQPYISFATFGIMQAALDLTDGTAGPSTNIWNGTGGRNAEGPHIYKKDGFYYLLISEGGTETNHSVTIARSPKVSGPYESYSGNPILTNKFTDEYFQTVGHADLFQDGVGNWWGMALATRSGPAWEIYPMGRETVLFPVKWEQGEWPELQQVRGRMSGPLPPTTRDIPGSGPFVDDPDEVDFSSGIPDNFITWRAPKTSLFHASPRGHPQTLRAIPSRVNLTADDSFSPAEDGLAFIARKQTSTLFDYSVDISLMPTVKGEEAGVSVFLTQQQHIDLGIVNLPSGRKLIPHFRFRVEASGKSNITVPATTVVPVPRAWLYRPTRLYISTLNDSTYVFSASPARSPREKKVLGRANGEIVSGGSGPFTGVLIGVYATTNGGEWRNPVYFSRWVYSLVAQKVGEGDMAYLDADKYNRLPTG</sequence>
<keyword evidence="3 5" id="KW-0326">Glycosidase</keyword>
<evidence type="ECO:0000313" key="7">
    <source>
        <dbReference type="EMBL" id="KAG4418312.1"/>
    </source>
</evidence>
<dbReference type="Gene3D" id="2.60.120.200">
    <property type="match status" value="1"/>
</dbReference>
<evidence type="ECO:0000256" key="1">
    <source>
        <dbReference type="ARBA" id="ARBA00009865"/>
    </source>
</evidence>
<dbReference type="InterPro" id="IPR041542">
    <property type="entry name" value="GH43_C2"/>
</dbReference>
<gene>
    <name evidence="7" type="ORF">IFR04_008588</name>
</gene>
<feature type="domain" description="Beta-xylosidase C-terminal Concanavalin A-like" evidence="6">
    <location>
        <begin position="265"/>
        <end position="471"/>
    </location>
</feature>
<dbReference type="Pfam" id="PF04616">
    <property type="entry name" value="Glyco_hydro_43"/>
    <property type="match status" value="1"/>
</dbReference>
<organism evidence="7 8">
    <name type="scientific">Cadophora malorum</name>
    <dbReference type="NCBI Taxonomy" id="108018"/>
    <lineage>
        <taxon>Eukaryota</taxon>
        <taxon>Fungi</taxon>
        <taxon>Dikarya</taxon>
        <taxon>Ascomycota</taxon>
        <taxon>Pezizomycotina</taxon>
        <taxon>Leotiomycetes</taxon>
        <taxon>Helotiales</taxon>
        <taxon>Ploettnerulaceae</taxon>
        <taxon>Cadophora</taxon>
    </lineage>
</organism>
<dbReference type="GO" id="GO:0005975">
    <property type="term" value="P:carbohydrate metabolic process"/>
    <property type="evidence" value="ECO:0007669"/>
    <property type="project" value="InterPro"/>
</dbReference>
<name>A0A8H7TER6_9HELO</name>
<evidence type="ECO:0000259" key="6">
    <source>
        <dbReference type="Pfam" id="PF17851"/>
    </source>
</evidence>
<dbReference type="SUPFAM" id="SSF75005">
    <property type="entry name" value="Arabinanase/levansucrase/invertase"/>
    <property type="match status" value="1"/>
</dbReference>
<accession>A0A8H7TER6</accession>
<dbReference type="InterPro" id="IPR006710">
    <property type="entry name" value="Glyco_hydro_43"/>
</dbReference>
<protein>
    <recommendedName>
        <fullName evidence="6">Beta-xylosidase C-terminal Concanavalin A-like domain-containing protein</fullName>
    </recommendedName>
</protein>
<proteinExistence type="inferred from homology"/>
<dbReference type="EMBL" id="JAFJYH010000132">
    <property type="protein sequence ID" value="KAG4418312.1"/>
    <property type="molecule type" value="Genomic_DNA"/>
</dbReference>
<dbReference type="OrthoDB" id="408373at2759"/>
<evidence type="ECO:0000313" key="8">
    <source>
        <dbReference type="Proteomes" id="UP000664132"/>
    </source>
</evidence>
<dbReference type="InterPro" id="IPR013320">
    <property type="entry name" value="ConA-like_dom_sf"/>
</dbReference>
<dbReference type="InterPro" id="IPR023296">
    <property type="entry name" value="Glyco_hydro_beta-prop_sf"/>
</dbReference>
<comment type="similarity">
    <text evidence="1 5">Belongs to the glycosyl hydrolase 43 family.</text>
</comment>